<evidence type="ECO:0000313" key="3">
    <source>
        <dbReference type="Proteomes" id="UP000828251"/>
    </source>
</evidence>
<accession>A0A9D4AAY9</accession>
<evidence type="ECO:0000256" key="1">
    <source>
        <dbReference type="SAM" id="Coils"/>
    </source>
</evidence>
<dbReference type="EMBL" id="JAIQCV010000005">
    <property type="protein sequence ID" value="KAH1098647.1"/>
    <property type="molecule type" value="Genomic_DNA"/>
</dbReference>
<dbReference type="Proteomes" id="UP000828251">
    <property type="component" value="Unassembled WGS sequence"/>
</dbReference>
<dbReference type="AlphaFoldDB" id="A0A9D4AAY9"/>
<comment type="caution">
    <text evidence="2">The sequence shown here is derived from an EMBL/GenBank/DDBJ whole genome shotgun (WGS) entry which is preliminary data.</text>
</comment>
<evidence type="ECO:0000313" key="2">
    <source>
        <dbReference type="EMBL" id="KAH1098647.1"/>
    </source>
</evidence>
<feature type="coiled-coil region" evidence="1">
    <location>
        <begin position="15"/>
        <end position="114"/>
    </location>
</feature>
<proteinExistence type="predicted"/>
<keyword evidence="1" id="KW-0175">Coiled coil</keyword>
<dbReference type="OrthoDB" id="991764at2759"/>
<name>A0A9D4AAY9_9ROSI</name>
<reference evidence="2 3" key="1">
    <citation type="journal article" date="2021" name="Plant Biotechnol. J.">
        <title>Multi-omics assisted identification of the key and species-specific regulatory components of drought-tolerant mechanisms in Gossypium stocksii.</title>
        <authorList>
            <person name="Yu D."/>
            <person name="Ke L."/>
            <person name="Zhang D."/>
            <person name="Wu Y."/>
            <person name="Sun Y."/>
            <person name="Mei J."/>
            <person name="Sun J."/>
            <person name="Sun Y."/>
        </authorList>
    </citation>
    <scope>NUCLEOTIDE SEQUENCE [LARGE SCALE GENOMIC DNA]</scope>
    <source>
        <strain evidence="3">cv. E1</strain>
        <tissue evidence="2">Leaf</tissue>
    </source>
</reference>
<sequence length="121" mass="14493">MMYLRLDSDVQKYEVEKLRKGKRKVEEDLDNLKTEYKKLHTSIRNASLGKTSEQWCQEIQEERDKADQWEMRLCDTRVREDALKKTLFDSRSENEKLRARIAELEKGKVEELESALQSREL</sequence>
<keyword evidence="3" id="KW-1185">Reference proteome</keyword>
<organism evidence="2 3">
    <name type="scientific">Gossypium stocksii</name>
    <dbReference type="NCBI Taxonomy" id="47602"/>
    <lineage>
        <taxon>Eukaryota</taxon>
        <taxon>Viridiplantae</taxon>
        <taxon>Streptophyta</taxon>
        <taxon>Embryophyta</taxon>
        <taxon>Tracheophyta</taxon>
        <taxon>Spermatophyta</taxon>
        <taxon>Magnoliopsida</taxon>
        <taxon>eudicotyledons</taxon>
        <taxon>Gunneridae</taxon>
        <taxon>Pentapetalae</taxon>
        <taxon>rosids</taxon>
        <taxon>malvids</taxon>
        <taxon>Malvales</taxon>
        <taxon>Malvaceae</taxon>
        <taxon>Malvoideae</taxon>
        <taxon>Gossypium</taxon>
    </lineage>
</organism>
<protein>
    <submittedName>
        <fullName evidence="2">Uncharacterized protein</fullName>
    </submittedName>
</protein>
<gene>
    <name evidence="2" type="ORF">J1N35_015568</name>
</gene>